<accession>A0A8G2CN88</accession>
<dbReference type="InterPro" id="IPR031571">
    <property type="entry name" value="RcpC_dom"/>
</dbReference>
<proteinExistence type="predicted"/>
<dbReference type="InterPro" id="IPR017592">
    <property type="entry name" value="Pilus_assmbl_Flp-typ_CpaB"/>
</dbReference>
<evidence type="ECO:0000313" key="4">
    <source>
        <dbReference type="Proteomes" id="UP000186308"/>
    </source>
</evidence>
<comment type="caution">
    <text evidence="3">The sequence shown here is derived from an EMBL/GenBank/DDBJ whole genome shotgun (WGS) entry which is preliminary data.</text>
</comment>
<name>A0A8G2CN88_ACIRU</name>
<dbReference type="OrthoDB" id="163768at2"/>
<dbReference type="NCBIfam" id="TIGR03177">
    <property type="entry name" value="pilus_cpaB"/>
    <property type="match status" value="1"/>
</dbReference>
<feature type="compositionally biased region" description="Pro residues" evidence="1">
    <location>
        <begin position="231"/>
        <end position="240"/>
    </location>
</feature>
<dbReference type="EMBL" id="FTNE01000028">
    <property type="protein sequence ID" value="SIR39219.1"/>
    <property type="molecule type" value="Genomic_DNA"/>
</dbReference>
<reference evidence="3 4" key="1">
    <citation type="submission" date="2017-01" db="EMBL/GenBank/DDBJ databases">
        <authorList>
            <person name="Varghese N."/>
            <person name="Submissions S."/>
        </authorList>
    </citation>
    <scope>NUCLEOTIDE SEQUENCE [LARGE SCALE GENOMIC DNA]</scope>
    <source>
        <strain evidence="3 4">ATCC 35905</strain>
    </source>
</reference>
<dbReference type="Proteomes" id="UP000186308">
    <property type="component" value="Unassembled WGS sequence"/>
</dbReference>
<evidence type="ECO:0000256" key="1">
    <source>
        <dbReference type="SAM" id="MobiDB-lite"/>
    </source>
</evidence>
<dbReference type="Pfam" id="PF16976">
    <property type="entry name" value="RcpC"/>
    <property type="match status" value="1"/>
</dbReference>
<gene>
    <name evidence="3" type="ORF">SAMN05421828_12820</name>
</gene>
<sequence length="282" mass="29205">MVVRISLLIMLALGLAGFGTVAWLDLRPAKPQAVAVQKILLLATAHPLRAGSLIQPADFTTIIRSGGAPPANAVLDTPANRSAYTGAMVRRSLEAGAIIEASEVIRPGDHGFLAAVLQPGMRAISVGVDAITGTAGLIWPGDHVDLILTQNLSAPNLPPAKSVAAETVLSDVRVIAIDQRLVQGANTQGKEAAMARTVTLEVTPDEAERVDVAARLGPLSLIVRPTDSPARPLPTPPPPVYSGQVSPALAAVSAPMSGRSMTIYQGPGQQTQFTPGQTSLPQ</sequence>
<feature type="region of interest" description="Disordered" evidence="1">
    <location>
        <begin position="225"/>
        <end position="244"/>
    </location>
</feature>
<organism evidence="3 4">
    <name type="scientific">Acidiphilium rubrum</name>
    <dbReference type="NCBI Taxonomy" id="526"/>
    <lineage>
        <taxon>Bacteria</taxon>
        <taxon>Pseudomonadati</taxon>
        <taxon>Pseudomonadota</taxon>
        <taxon>Alphaproteobacteria</taxon>
        <taxon>Acetobacterales</taxon>
        <taxon>Acidocellaceae</taxon>
        <taxon>Acidiphilium</taxon>
    </lineage>
</organism>
<keyword evidence="4" id="KW-1185">Reference proteome</keyword>
<feature type="compositionally biased region" description="Low complexity" evidence="1">
    <location>
        <begin position="265"/>
        <end position="282"/>
    </location>
</feature>
<feature type="region of interest" description="Disordered" evidence="1">
    <location>
        <begin position="260"/>
        <end position="282"/>
    </location>
</feature>
<dbReference type="AlphaFoldDB" id="A0A8G2CN88"/>
<evidence type="ECO:0000313" key="3">
    <source>
        <dbReference type="EMBL" id="SIR39219.1"/>
    </source>
</evidence>
<protein>
    <submittedName>
        <fullName evidence="3">Pilus assembly protein CpaB</fullName>
    </submittedName>
</protein>
<feature type="domain" description="Flp pilus assembly protein RcpC/CpaB" evidence="2">
    <location>
        <begin position="111"/>
        <end position="224"/>
    </location>
</feature>
<dbReference type="CDD" id="cd11614">
    <property type="entry name" value="SAF_CpaB_FlgA_like"/>
    <property type="match status" value="1"/>
</dbReference>
<evidence type="ECO:0000259" key="2">
    <source>
        <dbReference type="Pfam" id="PF16976"/>
    </source>
</evidence>